<protein>
    <recommendedName>
        <fullName evidence="10">dITP/XTP pyrophosphatase</fullName>
        <ecNumber evidence="10">3.6.1.66</ecNumber>
    </recommendedName>
    <alternativeName>
        <fullName evidence="10">Non-canonical purine NTP pyrophosphatase</fullName>
    </alternativeName>
    <alternativeName>
        <fullName evidence="10">Non-standard purine NTP pyrophosphatase</fullName>
    </alternativeName>
    <alternativeName>
        <fullName evidence="10">Nucleoside-triphosphate diphosphatase</fullName>
    </alternativeName>
    <alternativeName>
        <fullName evidence="10">Nucleoside-triphosphate pyrophosphatase</fullName>
        <shortName evidence="10">NTPase</shortName>
    </alternativeName>
</protein>
<dbReference type="Pfam" id="PF01725">
    <property type="entry name" value="Ham1p_like"/>
    <property type="match status" value="1"/>
</dbReference>
<evidence type="ECO:0000256" key="3">
    <source>
        <dbReference type="ARBA" id="ARBA00022723"/>
    </source>
</evidence>
<comment type="catalytic activity">
    <reaction evidence="8 10">
        <text>dITP + H2O = dIMP + diphosphate + H(+)</text>
        <dbReference type="Rhea" id="RHEA:28342"/>
        <dbReference type="ChEBI" id="CHEBI:15377"/>
        <dbReference type="ChEBI" id="CHEBI:15378"/>
        <dbReference type="ChEBI" id="CHEBI:33019"/>
        <dbReference type="ChEBI" id="CHEBI:61194"/>
        <dbReference type="ChEBI" id="CHEBI:61382"/>
        <dbReference type="EC" id="3.6.1.66"/>
    </reaction>
</comment>
<comment type="catalytic activity">
    <reaction evidence="10">
        <text>ITP + H2O = IMP + diphosphate + H(+)</text>
        <dbReference type="Rhea" id="RHEA:29399"/>
        <dbReference type="ChEBI" id="CHEBI:15377"/>
        <dbReference type="ChEBI" id="CHEBI:15378"/>
        <dbReference type="ChEBI" id="CHEBI:33019"/>
        <dbReference type="ChEBI" id="CHEBI:58053"/>
        <dbReference type="ChEBI" id="CHEBI:61402"/>
        <dbReference type="EC" id="3.6.1.66"/>
    </reaction>
</comment>
<feature type="active site" description="Proton acceptor" evidence="10">
    <location>
        <position position="84"/>
    </location>
</feature>
<evidence type="ECO:0000256" key="8">
    <source>
        <dbReference type="ARBA" id="ARBA00051875"/>
    </source>
</evidence>
<dbReference type="GO" id="GO:0005829">
    <property type="term" value="C:cytosol"/>
    <property type="evidence" value="ECO:0007669"/>
    <property type="project" value="TreeGrafter"/>
</dbReference>
<organism evidence="12 13">
    <name type="scientific">Hazenella coriacea</name>
    <dbReference type="NCBI Taxonomy" id="1179467"/>
    <lineage>
        <taxon>Bacteria</taxon>
        <taxon>Bacillati</taxon>
        <taxon>Bacillota</taxon>
        <taxon>Bacilli</taxon>
        <taxon>Bacillales</taxon>
        <taxon>Thermoactinomycetaceae</taxon>
        <taxon>Hazenella</taxon>
    </lineage>
</organism>
<keyword evidence="7 10" id="KW-0546">Nucleotide metabolism</keyword>
<dbReference type="GO" id="GO:0009146">
    <property type="term" value="P:purine nucleoside triphosphate catabolic process"/>
    <property type="evidence" value="ECO:0007669"/>
    <property type="project" value="UniProtKB-UniRule"/>
</dbReference>
<dbReference type="HAMAP" id="MF_01405">
    <property type="entry name" value="Non_canon_purine_NTPase"/>
    <property type="match status" value="1"/>
</dbReference>
<dbReference type="InterPro" id="IPR020922">
    <property type="entry name" value="dITP/XTP_pyrophosphatase"/>
</dbReference>
<sequence>MYRHLINMKPKWPFPYLIIATGNQNKLKQFADLFSQNLGLEVKGLKDFSDLPEIVEDRDTFEGNACKKAEVISKALQAPVISDDSGLVVPALQGEPGVYSARYAGPHSTDEQNNIKLIENIRPLPEAQRDAYYVCVMALALPDEPTQWVRGECQGRIITEPQGTEGFGYDPIFYLPEQQKTMAQLPAAQKYQISHRAKATEKLMELLTTRYQFTTQT</sequence>
<feature type="binding site" evidence="10">
    <location>
        <position position="190"/>
    </location>
    <ligand>
        <name>substrate</name>
    </ligand>
</feature>
<keyword evidence="5 10" id="KW-0378">Hydrolase</keyword>
<evidence type="ECO:0000256" key="2">
    <source>
        <dbReference type="ARBA" id="ARBA00011738"/>
    </source>
</evidence>
<evidence type="ECO:0000256" key="5">
    <source>
        <dbReference type="ARBA" id="ARBA00022801"/>
    </source>
</evidence>
<evidence type="ECO:0000256" key="7">
    <source>
        <dbReference type="ARBA" id="ARBA00023080"/>
    </source>
</evidence>
<accession>A0A4V2UVP1</accession>
<dbReference type="InterPro" id="IPR002637">
    <property type="entry name" value="RdgB/HAM1"/>
</dbReference>
<feature type="binding site" evidence="10">
    <location>
        <begin position="21"/>
        <end position="26"/>
    </location>
    <ligand>
        <name>substrate</name>
    </ligand>
</feature>
<dbReference type="InterPro" id="IPR029001">
    <property type="entry name" value="ITPase-like_fam"/>
</dbReference>
<name>A0A4V2UVP1_9BACL</name>
<proteinExistence type="inferred from homology"/>
<dbReference type="PANTHER" id="PTHR11067:SF9">
    <property type="entry name" value="INOSINE TRIPHOSPHATE PYROPHOSPHATASE"/>
    <property type="match status" value="1"/>
</dbReference>
<dbReference type="EC" id="3.6.1.66" evidence="10"/>
<keyword evidence="4 10" id="KW-0547">Nucleotide-binding</keyword>
<comment type="subunit">
    <text evidence="2 10">Homodimer.</text>
</comment>
<dbReference type="FunFam" id="3.90.950.10:FF:000001">
    <property type="entry name" value="dITP/XTP pyrophosphatase"/>
    <property type="match status" value="1"/>
</dbReference>
<dbReference type="NCBIfam" id="TIGR00042">
    <property type="entry name" value="RdgB/HAM1 family non-canonical purine NTP pyrophosphatase"/>
    <property type="match status" value="1"/>
</dbReference>
<keyword evidence="6 10" id="KW-0460">Magnesium</keyword>
<dbReference type="CDD" id="cd00515">
    <property type="entry name" value="HAM1"/>
    <property type="match status" value="1"/>
</dbReference>
<comment type="cofactor">
    <cofactor evidence="10">
        <name>Mg(2+)</name>
        <dbReference type="ChEBI" id="CHEBI:18420"/>
    </cofactor>
    <text evidence="10">Binds 1 Mg(2+) ion per subunit.</text>
</comment>
<evidence type="ECO:0000256" key="1">
    <source>
        <dbReference type="ARBA" id="ARBA00008023"/>
    </source>
</evidence>
<dbReference type="PANTHER" id="PTHR11067">
    <property type="entry name" value="INOSINE TRIPHOSPHATE PYROPHOSPHATASE/HAM1 PROTEIN"/>
    <property type="match status" value="1"/>
</dbReference>
<evidence type="ECO:0000313" key="13">
    <source>
        <dbReference type="Proteomes" id="UP000294937"/>
    </source>
</evidence>
<dbReference type="AlphaFoldDB" id="A0A4V2UVP1"/>
<evidence type="ECO:0000313" key="12">
    <source>
        <dbReference type="EMBL" id="TCS96557.1"/>
    </source>
</evidence>
<evidence type="ECO:0000256" key="10">
    <source>
        <dbReference type="HAMAP-Rule" id="MF_01405"/>
    </source>
</evidence>
<dbReference type="NCBIfam" id="NF011397">
    <property type="entry name" value="PRK14822.1"/>
    <property type="match status" value="1"/>
</dbReference>
<comment type="caution">
    <text evidence="12">The sequence shown here is derived from an EMBL/GenBank/DDBJ whole genome shotgun (WGS) entry which is preliminary data.</text>
</comment>
<dbReference type="Gene3D" id="3.90.950.10">
    <property type="match status" value="1"/>
</dbReference>
<feature type="binding site" evidence="10">
    <location>
        <begin position="167"/>
        <end position="170"/>
    </location>
    <ligand>
        <name>substrate</name>
    </ligand>
</feature>
<evidence type="ECO:0000256" key="11">
    <source>
        <dbReference type="RuleBase" id="RU003781"/>
    </source>
</evidence>
<dbReference type="GO" id="GO:0000166">
    <property type="term" value="F:nucleotide binding"/>
    <property type="evidence" value="ECO:0007669"/>
    <property type="project" value="UniProtKB-KW"/>
</dbReference>
<dbReference type="Proteomes" id="UP000294937">
    <property type="component" value="Unassembled WGS sequence"/>
</dbReference>
<evidence type="ECO:0000256" key="6">
    <source>
        <dbReference type="ARBA" id="ARBA00022842"/>
    </source>
</evidence>
<dbReference type="EMBL" id="SMAG01000001">
    <property type="protein sequence ID" value="TCS96557.1"/>
    <property type="molecule type" value="Genomic_DNA"/>
</dbReference>
<evidence type="ECO:0000256" key="9">
    <source>
        <dbReference type="ARBA" id="ARBA00052017"/>
    </source>
</evidence>
<dbReference type="GO" id="GO:0017111">
    <property type="term" value="F:ribonucleoside triphosphate phosphatase activity"/>
    <property type="evidence" value="ECO:0007669"/>
    <property type="project" value="InterPro"/>
</dbReference>
<comment type="caution">
    <text evidence="10">Lacks conserved residue(s) required for the propagation of feature annotation.</text>
</comment>
<dbReference type="GO" id="GO:0046872">
    <property type="term" value="F:metal ion binding"/>
    <property type="evidence" value="ECO:0007669"/>
    <property type="project" value="UniProtKB-KW"/>
</dbReference>
<comment type="catalytic activity">
    <reaction evidence="9 10">
        <text>XTP + H2O = XMP + diphosphate + H(+)</text>
        <dbReference type="Rhea" id="RHEA:28610"/>
        <dbReference type="ChEBI" id="CHEBI:15377"/>
        <dbReference type="ChEBI" id="CHEBI:15378"/>
        <dbReference type="ChEBI" id="CHEBI:33019"/>
        <dbReference type="ChEBI" id="CHEBI:57464"/>
        <dbReference type="ChEBI" id="CHEBI:61314"/>
        <dbReference type="EC" id="3.6.1.66"/>
    </reaction>
</comment>
<evidence type="ECO:0000256" key="4">
    <source>
        <dbReference type="ARBA" id="ARBA00022741"/>
    </source>
</evidence>
<reference evidence="12 13" key="1">
    <citation type="submission" date="2019-03" db="EMBL/GenBank/DDBJ databases">
        <title>Genomic Encyclopedia of Type Strains, Phase IV (KMG-IV): sequencing the most valuable type-strain genomes for metagenomic binning, comparative biology and taxonomic classification.</title>
        <authorList>
            <person name="Goeker M."/>
        </authorList>
    </citation>
    <scope>NUCLEOTIDE SEQUENCE [LARGE SCALE GENOMIC DNA]</scope>
    <source>
        <strain evidence="12 13">DSM 45707</strain>
    </source>
</reference>
<dbReference type="GO" id="GO:0009117">
    <property type="term" value="P:nucleotide metabolic process"/>
    <property type="evidence" value="ECO:0007669"/>
    <property type="project" value="UniProtKB-KW"/>
</dbReference>
<dbReference type="SUPFAM" id="SSF52972">
    <property type="entry name" value="ITPase-like"/>
    <property type="match status" value="1"/>
</dbReference>
<feature type="binding site" evidence="10">
    <location>
        <begin position="195"/>
        <end position="196"/>
    </location>
    <ligand>
        <name>substrate</name>
    </ligand>
</feature>
<dbReference type="GO" id="GO:0036220">
    <property type="term" value="F:ITP diphosphatase activity"/>
    <property type="evidence" value="ECO:0007669"/>
    <property type="project" value="UniProtKB-UniRule"/>
</dbReference>
<gene>
    <name evidence="12" type="ORF">EDD58_101192</name>
</gene>
<dbReference type="GO" id="GO:0036222">
    <property type="term" value="F:XTP diphosphatase activity"/>
    <property type="evidence" value="ECO:0007669"/>
    <property type="project" value="UniProtKB-UniRule"/>
</dbReference>
<comment type="similarity">
    <text evidence="1 10 11">Belongs to the HAM1 NTPase family.</text>
</comment>
<feature type="binding site" evidence="10">
    <location>
        <position position="84"/>
    </location>
    <ligand>
        <name>Mg(2+)</name>
        <dbReference type="ChEBI" id="CHEBI:18420"/>
    </ligand>
</feature>
<keyword evidence="3 10" id="KW-0479">Metal-binding</keyword>
<keyword evidence="13" id="KW-1185">Reference proteome</keyword>
<dbReference type="GO" id="GO:0035870">
    <property type="term" value="F:dITP diphosphatase activity"/>
    <property type="evidence" value="ECO:0007669"/>
    <property type="project" value="UniProtKB-UniRule"/>
</dbReference>
<feature type="binding site" evidence="10">
    <location>
        <position position="85"/>
    </location>
    <ligand>
        <name>substrate</name>
    </ligand>
</feature>
<comment type="function">
    <text evidence="10">Pyrophosphatase that catalyzes the hydrolysis of nucleoside triphosphates to their monophosphate derivatives, with a high preference for the non-canonical purine nucleotides XTP (xanthosine triphosphate), dITP (deoxyinosine triphosphate) and ITP. Seems to function as a house-cleaning enzyme that removes non-canonical purine nucleotides from the nucleotide pool, thus preventing their incorporation into DNA/RNA and avoiding chromosomal lesions.</text>
</comment>